<dbReference type="InterPro" id="IPR001251">
    <property type="entry name" value="CRAL-TRIO_dom"/>
</dbReference>
<accession>A0A8J2PF11</accession>
<dbReference type="Pfam" id="PF00650">
    <property type="entry name" value="CRAL_TRIO"/>
    <property type="match status" value="1"/>
</dbReference>
<keyword evidence="1" id="KW-0732">Signal</keyword>
<evidence type="ECO:0000256" key="1">
    <source>
        <dbReference type="SAM" id="SignalP"/>
    </source>
</evidence>
<evidence type="ECO:0000313" key="3">
    <source>
        <dbReference type="EMBL" id="CAG7734582.1"/>
    </source>
</evidence>
<sequence length="225" mass="25756">MSVRFFFQFCFGSILLQLTVTAVLSSNGYKYDSCGLLTSNATSRQQTKFNFQLLGYDYDNLPIILMNWGHYDLRWLEAHPKQLDTFQRNIAQWIDDTSNGTFFRRVINDTWTTYSHVSILDFDGLDLRQILSETAIKLVLQTFIQLQKLNSLISYGFIVNANPIAHQVINLAKPLAANLLEHFDVYGTNSRKWKPFLAKKIPIHQLPPAFGGNKDFKPVANCGLI</sequence>
<organism evidence="3 4">
    <name type="scientific">Allacma fusca</name>
    <dbReference type="NCBI Taxonomy" id="39272"/>
    <lineage>
        <taxon>Eukaryota</taxon>
        <taxon>Metazoa</taxon>
        <taxon>Ecdysozoa</taxon>
        <taxon>Arthropoda</taxon>
        <taxon>Hexapoda</taxon>
        <taxon>Collembola</taxon>
        <taxon>Symphypleona</taxon>
        <taxon>Sminthuridae</taxon>
        <taxon>Allacma</taxon>
    </lineage>
</organism>
<proteinExistence type="predicted"/>
<gene>
    <name evidence="3" type="ORF">AFUS01_LOCUS22964</name>
</gene>
<protein>
    <recommendedName>
        <fullName evidence="2">CRAL-TRIO domain-containing protein</fullName>
    </recommendedName>
</protein>
<feature type="chain" id="PRO_5035310007" description="CRAL-TRIO domain-containing protein" evidence="1">
    <location>
        <begin position="26"/>
        <end position="225"/>
    </location>
</feature>
<reference evidence="3" key="1">
    <citation type="submission" date="2021-06" db="EMBL/GenBank/DDBJ databases">
        <authorList>
            <person name="Hodson N. C."/>
            <person name="Mongue J. A."/>
            <person name="Jaron S. K."/>
        </authorList>
    </citation>
    <scope>NUCLEOTIDE SEQUENCE</scope>
</reference>
<evidence type="ECO:0000259" key="2">
    <source>
        <dbReference type="PROSITE" id="PS50191"/>
    </source>
</evidence>
<feature type="domain" description="CRAL-TRIO" evidence="2">
    <location>
        <begin position="53"/>
        <end position="218"/>
    </location>
</feature>
<dbReference type="OrthoDB" id="6432525at2759"/>
<dbReference type="PROSITE" id="PS50191">
    <property type="entry name" value="CRAL_TRIO"/>
    <property type="match status" value="1"/>
</dbReference>
<dbReference type="Proteomes" id="UP000708208">
    <property type="component" value="Unassembled WGS sequence"/>
</dbReference>
<dbReference type="AlphaFoldDB" id="A0A8J2PF11"/>
<feature type="signal peptide" evidence="1">
    <location>
        <begin position="1"/>
        <end position="25"/>
    </location>
</feature>
<comment type="caution">
    <text evidence="3">The sequence shown here is derived from an EMBL/GenBank/DDBJ whole genome shotgun (WGS) entry which is preliminary data.</text>
</comment>
<keyword evidence="4" id="KW-1185">Reference proteome</keyword>
<evidence type="ECO:0000313" key="4">
    <source>
        <dbReference type="Proteomes" id="UP000708208"/>
    </source>
</evidence>
<name>A0A8J2PF11_9HEXA</name>
<dbReference type="EMBL" id="CAJVCH010271979">
    <property type="protein sequence ID" value="CAG7734582.1"/>
    <property type="molecule type" value="Genomic_DNA"/>
</dbReference>